<protein>
    <submittedName>
        <fullName evidence="2">Uncharacterized protein</fullName>
    </submittedName>
</protein>
<feature type="region of interest" description="Disordered" evidence="1">
    <location>
        <begin position="1"/>
        <end position="20"/>
    </location>
</feature>
<sequence>MRTKDGERSGRPKEVLHARTQSEYQRRVSCAEKPNIIVIKILIGQLRGRPVEHGQLRYELQIKTKCRSKNAAIKRYFDLKKEVLGIPSGFPNEMSRLVDGAACDNVWLL</sequence>
<evidence type="ECO:0000256" key="1">
    <source>
        <dbReference type="SAM" id="MobiDB-lite"/>
    </source>
</evidence>
<dbReference type="Proteomes" id="UP000625711">
    <property type="component" value="Unassembled WGS sequence"/>
</dbReference>
<reference evidence="2" key="1">
    <citation type="submission" date="2020-08" db="EMBL/GenBank/DDBJ databases">
        <title>Genome sequencing and assembly of the red palm weevil Rhynchophorus ferrugineus.</title>
        <authorList>
            <person name="Dias G.B."/>
            <person name="Bergman C.M."/>
            <person name="Manee M."/>
        </authorList>
    </citation>
    <scope>NUCLEOTIDE SEQUENCE</scope>
    <source>
        <strain evidence="2">AA-2017</strain>
        <tissue evidence="2">Whole larva</tissue>
    </source>
</reference>
<comment type="caution">
    <text evidence="2">The sequence shown here is derived from an EMBL/GenBank/DDBJ whole genome shotgun (WGS) entry which is preliminary data.</text>
</comment>
<feature type="compositionally biased region" description="Basic and acidic residues" evidence="1">
    <location>
        <begin position="1"/>
        <end position="17"/>
    </location>
</feature>
<keyword evidence="3" id="KW-1185">Reference proteome</keyword>
<dbReference type="AlphaFoldDB" id="A0A834ITW6"/>
<evidence type="ECO:0000313" key="2">
    <source>
        <dbReference type="EMBL" id="KAF7286295.1"/>
    </source>
</evidence>
<evidence type="ECO:0000313" key="3">
    <source>
        <dbReference type="Proteomes" id="UP000625711"/>
    </source>
</evidence>
<dbReference type="EMBL" id="JAACXV010000030">
    <property type="protein sequence ID" value="KAF7286295.1"/>
    <property type="molecule type" value="Genomic_DNA"/>
</dbReference>
<proteinExistence type="predicted"/>
<organism evidence="2 3">
    <name type="scientific">Rhynchophorus ferrugineus</name>
    <name type="common">Red palm weevil</name>
    <name type="synonym">Curculio ferrugineus</name>
    <dbReference type="NCBI Taxonomy" id="354439"/>
    <lineage>
        <taxon>Eukaryota</taxon>
        <taxon>Metazoa</taxon>
        <taxon>Ecdysozoa</taxon>
        <taxon>Arthropoda</taxon>
        <taxon>Hexapoda</taxon>
        <taxon>Insecta</taxon>
        <taxon>Pterygota</taxon>
        <taxon>Neoptera</taxon>
        <taxon>Endopterygota</taxon>
        <taxon>Coleoptera</taxon>
        <taxon>Polyphaga</taxon>
        <taxon>Cucujiformia</taxon>
        <taxon>Curculionidae</taxon>
        <taxon>Dryophthorinae</taxon>
        <taxon>Rhynchophorus</taxon>
    </lineage>
</organism>
<gene>
    <name evidence="2" type="ORF">GWI33_006167</name>
</gene>
<accession>A0A834ITW6</accession>
<name>A0A834ITW6_RHYFE</name>